<evidence type="ECO:0000313" key="3">
    <source>
        <dbReference type="Proteomes" id="UP000289152"/>
    </source>
</evidence>
<evidence type="ECO:0000256" key="1">
    <source>
        <dbReference type="SAM" id="MobiDB-lite"/>
    </source>
</evidence>
<sequence>MGNEKQTNEKQIDEKQTKEKEEKKKTGMNKNESYHDPETEADPFKYVGSGPETRSTQLPDEGRCPISSIRGDSSSPPCNKMKDRGEVACIIHCLSIVSHGLH</sequence>
<dbReference type="InParanoid" id="A0A4Q1BIL1"/>
<proteinExistence type="predicted"/>
<name>A0A4Q1BIL1_TREME</name>
<keyword evidence="3" id="KW-1185">Reference proteome</keyword>
<comment type="caution">
    <text evidence="2">The sequence shown here is derived from an EMBL/GenBank/DDBJ whole genome shotgun (WGS) entry which is preliminary data.</text>
</comment>
<feature type="region of interest" description="Disordered" evidence="1">
    <location>
        <begin position="1"/>
        <end position="79"/>
    </location>
</feature>
<accession>A0A4Q1BIL1</accession>
<organism evidence="2 3">
    <name type="scientific">Tremella mesenterica</name>
    <name type="common">Jelly fungus</name>
    <dbReference type="NCBI Taxonomy" id="5217"/>
    <lineage>
        <taxon>Eukaryota</taxon>
        <taxon>Fungi</taxon>
        <taxon>Dikarya</taxon>
        <taxon>Basidiomycota</taxon>
        <taxon>Agaricomycotina</taxon>
        <taxon>Tremellomycetes</taxon>
        <taxon>Tremellales</taxon>
        <taxon>Tremellaceae</taxon>
        <taxon>Tremella</taxon>
    </lineage>
</organism>
<protein>
    <submittedName>
        <fullName evidence="2">Uncharacterized protein</fullName>
    </submittedName>
</protein>
<dbReference type="Proteomes" id="UP000289152">
    <property type="component" value="Unassembled WGS sequence"/>
</dbReference>
<evidence type="ECO:0000313" key="2">
    <source>
        <dbReference type="EMBL" id="RXK37470.1"/>
    </source>
</evidence>
<gene>
    <name evidence="2" type="ORF">M231_05293</name>
</gene>
<dbReference type="AlphaFoldDB" id="A0A4Q1BIL1"/>
<reference evidence="2 3" key="1">
    <citation type="submission" date="2016-06" db="EMBL/GenBank/DDBJ databases">
        <title>Evolution of pathogenesis and genome organization in the Tremellales.</title>
        <authorList>
            <person name="Cuomo C."/>
            <person name="Litvintseva A."/>
            <person name="Heitman J."/>
            <person name="Chen Y."/>
            <person name="Sun S."/>
            <person name="Springer D."/>
            <person name="Dromer F."/>
            <person name="Young S."/>
            <person name="Zeng Q."/>
            <person name="Chapman S."/>
            <person name="Gujja S."/>
            <person name="Saif S."/>
            <person name="Birren B."/>
        </authorList>
    </citation>
    <scope>NUCLEOTIDE SEQUENCE [LARGE SCALE GENOMIC DNA]</scope>
    <source>
        <strain evidence="2 3">ATCC 28783</strain>
    </source>
</reference>
<dbReference type="EMBL" id="SDIL01000068">
    <property type="protein sequence ID" value="RXK37470.1"/>
    <property type="molecule type" value="Genomic_DNA"/>
</dbReference>
<feature type="compositionally biased region" description="Basic and acidic residues" evidence="1">
    <location>
        <begin position="1"/>
        <end position="25"/>
    </location>
</feature>